<evidence type="ECO:0000313" key="6">
    <source>
        <dbReference type="EMBL" id="MBL7628308.1"/>
    </source>
</evidence>
<feature type="domain" description="ABC transporter" evidence="5">
    <location>
        <begin position="25"/>
        <end position="264"/>
    </location>
</feature>
<sequence length="284" mass="29795">MGTVPGRWFAETMVEKGGTAATPLLRAEGVRKIYRTGAVEVEALRGLDLEVDAGELVAVMGPSGSGKTTLLNCLSGLDDIDGGRVTLGGVDLFAMPDARRTEHRARTMGFVFQAFNLIPVFTAVENVELPLLLVGVAPAQARRRAADMLERVGLEARGAHRPNELSGGEQQRVTIARALVARPAIVWADEPTGNLDSEMAAQVMDLLRTLNRDEGQTIILVTHDPGIGAAAGRLIRMRDGALLSDERRTPAGAPAPSTPSTFPAAAVPPAPSAPEAPDALTSAG</sequence>
<dbReference type="GO" id="GO:0098796">
    <property type="term" value="C:membrane protein complex"/>
    <property type="evidence" value="ECO:0007669"/>
    <property type="project" value="UniProtKB-ARBA"/>
</dbReference>
<dbReference type="Gene3D" id="3.40.50.300">
    <property type="entry name" value="P-loop containing nucleotide triphosphate hydrolases"/>
    <property type="match status" value="1"/>
</dbReference>
<dbReference type="GO" id="GO:0022857">
    <property type="term" value="F:transmembrane transporter activity"/>
    <property type="evidence" value="ECO:0007669"/>
    <property type="project" value="TreeGrafter"/>
</dbReference>
<dbReference type="InterPro" id="IPR003593">
    <property type="entry name" value="AAA+_ATPase"/>
</dbReference>
<accession>A0A937R9U9</accession>
<protein>
    <submittedName>
        <fullName evidence="6">ABC transporter ATP-binding protein</fullName>
    </submittedName>
</protein>
<dbReference type="CDD" id="cd03255">
    <property type="entry name" value="ABC_MJ0796_LolCDE_FtsE"/>
    <property type="match status" value="1"/>
</dbReference>
<feature type="compositionally biased region" description="Low complexity" evidence="4">
    <location>
        <begin position="250"/>
        <end position="265"/>
    </location>
</feature>
<dbReference type="PROSITE" id="PS50893">
    <property type="entry name" value="ABC_TRANSPORTER_2"/>
    <property type="match status" value="1"/>
</dbReference>
<dbReference type="FunFam" id="3.40.50.300:FF:000032">
    <property type="entry name" value="Export ABC transporter ATP-binding protein"/>
    <property type="match status" value="1"/>
</dbReference>
<dbReference type="InterPro" id="IPR017871">
    <property type="entry name" value="ABC_transporter-like_CS"/>
</dbReference>
<dbReference type="PANTHER" id="PTHR24220:SF86">
    <property type="entry name" value="ABC TRANSPORTER ABCH.1"/>
    <property type="match status" value="1"/>
</dbReference>
<keyword evidence="2" id="KW-0547">Nucleotide-binding</keyword>
<dbReference type="EMBL" id="JAEACQ010000182">
    <property type="protein sequence ID" value="MBL7628308.1"/>
    <property type="molecule type" value="Genomic_DNA"/>
</dbReference>
<evidence type="ECO:0000259" key="5">
    <source>
        <dbReference type="PROSITE" id="PS50893"/>
    </source>
</evidence>
<dbReference type="Proteomes" id="UP000604475">
    <property type="component" value="Unassembled WGS sequence"/>
</dbReference>
<proteinExistence type="predicted"/>
<dbReference type="GO" id="GO:0005886">
    <property type="term" value="C:plasma membrane"/>
    <property type="evidence" value="ECO:0007669"/>
    <property type="project" value="TreeGrafter"/>
</dbReference>
<dbReference type="SUPFAM" id="SSF52540">
    <property type="entry name" value="P-loop containing nucleoside triphosphate hydrolases"/>
    <property type="match status" value="1"/>
</dbReference>
<evidence type="ECO:0000256" key="2">
    <source>
        <dbReference type="ARBA" id="ARBA00022741"/>
    </source>
</evidence>
<organism evidence="6 7">
    <name type="scientific">Frankia nepalensis</name>
    <dbReference type="NCBI Taxonomy" id="1836974"/>
    <lineage>
        <taxon>Bacteria</taxon>
        <taxon>Bacillati</taxon>
        <taxon>Actinomycetota</taxon>
        <taxon>Actinomycetes</taxon>
        <taxon>Frankiales</taxon>
        <taxon>Frankiaceae</taxon>
        <taxon>Frankia</taxon>
    </lineage>
</organism>
<name>A0A937R9U9_9ACTN</name>
<dbReference type="GO" id="GO:0016887">
    <property type="term" value="F:ATP hydrolysis activity"/>
    <property type="evidence" value="ECO:0007669"/>
    <property type="project" value="InterPro"/>
</dbReference>
<gene>
    <name evidence="6" type="ORF">I7412_14340</name>
</gene>
<evidence type="ECO:0000256" key="1">
    <source>
        <dbReference type="ARBA" id="ARBA00022448"/>
    </source>
</evidence>
<reference evidence="6" key="1">
    <citation type="submission" date="2020-12" db="EMBL/GenBank/DDBJ databases">
        <title>Genomic characterization of non-nitrogen-fixing Frankia strains.</title>
        <authorList>
            <person name="Carlos-Shanley C."/>
            <person name="Guerra T."/>
            <person name="Hahn D."/>
        </authorList>
    </citation>
    <scope>NUCLEOTIDE SEQUENCE</scope>
    <source>
        <strain evidence="6">CN6</strain>
    </source>
</reference>
<dbReference type="InterPro" id="IPR017911">
    <property type="entry name" value="MacB-like_ATP-bd"/>
</dbReference>
<dbReference type="SMART" id="SM00382">
    <property type="entry name" value="AAA"/>
    <property type="match status" value="1"/>
</dbReference>
<feature type="region of interest" description="Disordered" evidence="4">
    <location>
        <begin position="245"/>
        <end position="284"/>
    </location>
</feature>
<keyword evidence="7" id="KW-1185">Reference proteome</keyword>
<dbReference type="InterPro" id="IPR027417">
    <property type="entry name" value="P-loop_NTPase"/>
</dbReference>
<comment type="caution">
    <text evidence="6">The sequence shown here is derived from an EMBL/GenBank/DDBJ whole genome shotgun (WGS) entry which is preliminary data.</text>
</comment>
<dbReference type="PANTHER" id="PTHR24220">
    <property type="entry name" value="IMPORT ATP-BINDING PROTEIN"/>
    <property type="match status" value="1"/>
</dbReference>
<evidence type="ECO:0000256" key="4">
    <source>
        <dbReference type="SAM" id="MobiDB-lite"/>
    </source>
</evidence>
<evidence type="ECO:0000313" key="7">
    <source>
        <dbReference type="Proteomes" id="UP000604475"/>
    </source>
</evidence>
<dbReference type="Pfam" id="PF00005">
    <property type="entry name" value="ABC_tran"/>
    <property type="match status" value="1"/>
</dbReference>
<dbReference type="PROSITE" id="PS00211">
    <property type="entry name" value="ABC_TRANSPORTER_1"/>
    <property type="match status" value="1"/>
</dbReference>
<dbReference type="AlphaFoldDB" id="A0A937R9U9"/>
<keyword evidence="3 6" id="KW-0067">ATP-binding</keyword>
<evidence type="ECO:0000256" key="3">
    <source>
        <dbReference type="ARBA" id="ARBA00022840"/>
    </source>
</evidence>
<keyword evidence="1" id="KW-0813">Transport</keyword>
<dbReference type="GO" id="GO:0005524">
    <property type="term" value="F:ATP binding"/>
    <property type="evidence" value="ECO:0007669"/>
    <property type="project" value="UniProtKB-KW"/>
</dbReference>
<feature type="compositionally biased region" description="Low complexity" evidence="4">
    <location>
        <begin position="275"/>
        <end position="284"/>
    </location>
</feature>
<dbReference type="InterPro" id="IPR015854">
    <property type="entry name" value="ABC_transpr_LolD-like"/>
</dbReference>
<dbReference type="InterPro" id="IPR003439">
    <property type="entry name" value="ABC_transporter-like_ATP-bd"/>
</dbReference>